<evidence type="ECO:0008006" key="3">
    <source>
        <dbReference type="Google" id="ProtNLM"/>
    </source>
</evidence>
<proteinExistence type="predicted"/>
<dbReference type="InterPro" id="IPR021135">
    <property type="entry name" value="PEP_COase"/>
</dbReference>
<dbReference type="PANTHER" id="PTHR30523:SF42">
    <property type="entry name" value="PHOSPHOENOLPYRUVATE CARBOXYLASE"/>
    <property type="match status" value="1"/>
</dbReference>
<dbReference type="Proteomes" id="UP001642260">
    <property type="component" value="Unassembled WGS sequence"/>
</dbReference>
<dbReference type="PANTHER" id="PTHR30523">
    <property type="entry name" value="PHOSPHOENOLPYRUVATE CARBOXYLASE"/>
    <property type="match status" value="1"/>
</dbReference>
<dbReference type="Gene3D" id="1.20.1440.90">
    <property type="entry name" value="Phosphoenolpyruvate/pyruvate domain"/>
    <property type="match status" value="1"/>
</dbReference>
<name>A0ABC8J0D3_ERUVS</name>
<dbReference type="PRINTS" id="PR00150">
    <property type="entry name" value="PEPCARBXLASE"/>
</dbReference>
<comment type="caution">
    <text evidence="1">The sequence shown here is derived from an EMBL/GenBank/DDBJ whole genome shotgun (WGS) entry which is preliminary data.</text>
</comment>
<dbReference type="AlphaFoldDB" id="A0ABC8J0D3"/>
<dbReference type="InterPro" id="IPR015813">
    <property type="entry name" value="Pyrv/PenolPyrv_kinase-like_dom"/>
</dbReference>
<dbReference type="Pfam" id="PF00311">
    <property type="entry name" value="PEPcase"/>
    <property type="match status" value="1"/>
</dbReference>
<accession>A0ABC8J0D3</accession>
<keyword evidence="2" id="KW-1185">Reference proteome</keyword>
<feature type="non-terminal residue" evidence="1">
    <location>
        <position position="270"/>
    </location>
</feature>
<evidence type="ECO:0000313" key="2">
    <source>
        <dbReference type="Proteomes" id="UP001642260"/>
    </source>
</evidence>
<organism evidence="1 2">
    <name type="scientific">Eruca vesicaria subsp. sativa</name>
    <name type="common">Garden rocket</name>
    <name type="synonym">Eruca sativa</name>
    <dbReference type="NCBI Taxonomy" id="29727"/>
    <lineage>
        <taxon>Eukaryota</taxon>
        <taxon>Viridiplantae</taxon>
        <taxon>Streptophyta</taxon>
        <taxon>Embryophyta</taxon>
        <taxon>Tracheophyta</taxon>
        <taxon>Spermatophyta</taxon>
        <taxon>Magnoliopsida</taxon>
        <taxon>eudicotyledons</taxon>
        <taxon>Gunneridae</taxon>
        <taxon>Pentapetalae</taxon>
        <taxon>rosids</taxon>
        <taxon>malvids</taxon>
        <taxon>Brassicales</taxon>
        <taxon>Brassicaceae</taxon>
        <taxon>Brassiceae</taxon>
        <taxon>Eruca</taxon>
    </lineage>
</organism>
<sequence>MTDTTDDIAEEISFQSFEDDCKLLGSLFNDVLLREVGSDFMEKIERTRVLAQSALNLRLAGIEDTAELLEMQLTSEISNMSLEEALTMARAFSHFLNLMGISETHHRNLQYKHIKMAHLLEYNDRQDLGFEDRETVIEDLVREITSLWQIDELRRQKPTHVDETRGLNIVEKSLWKAVPHYLRRVNSSLKKLTGKPLPLNCTPIKFGSGMGGDRDGNPNVTANVPKEVSLMSRWMAIDLCIREIDSLRFELSMNRCSDRLSRLADEILEK</sequence>
<gene>
    <name evidence="1" type="ORF">ERUC_LOCUS5060</name>
</gene>
<protein>
    <recommendedName>
        <fullName evidence="3">Phosphoenolpyruvate carboxylase</fullName>
    </recommendedName>
</protein>
<evidence type="ECO:0000313" key="1">
    <source>
        <dbReference type="EMBL" id="CAH8307969.1"/>
    </source>
</evidence>
<dbReference type="EMBL" id="CAKOAT010068488">
    <property type="protein sequence ID" value="CAH8307969.1"/>
    <property type="molecule type" value="Genomic_DNA"/>
</dbReference>
<dbReference type="SUPFAM" id="SSF51621">
    <property type="entry name" value="Phosphoenolpyruvate/pyruvate domain"/>
    <property type="match status" value="1"/>
</dbReference>
<reference evidence="1 2" key="1">
    <citation type="submission" date="2022-03" db="EMBL/GenBank/DDBJ databases">
        <authorList>
            <person name="Macdonald S."/>
            <person name="Ahmed S."/>
            <person name="Newling K."/>
        </authorList>
    </citation>
    <scope>NUCLEOTIDE SEQUENCE [LARGE SCALE GENOMIC DNA]</scope>
</reference>